<protein>
    <submittedName>
        <fullName evidence="1">Uncharacterized protein</fullName>
    </submittedName>
</protein>
<evidence type="ECO:0000313" key="2">
    <source>
        <dbReference type="Proteomes" id="UP000735302"/>
    </source>
</evidence>
<evidence type="ECO:0000313" key="1">
    <source>
        <dbReference type="EMBL" id="GFN99142.1"/>
    </source>
</evidence>
<dbReference type="EMBL" id="BLXT01002947">
    <property type="protein sequence ID" value="GFN99142.1"/>
    <property type="molecule type" value="Genomic_DNA"/>
</dbReference>
<keyword evidence="2" id="KW-1185">Reference proteome</keyword>
<dbReference type="AlphaFoldDB" id="A0AAV3ZXK2"/>
<proteinExistence type="predicted"/>
<comment type="caution">
    <text evidence="1">The sequence shown here is derived from an EMBL/GenBank/DDBJ whole genome shotgun (WGS) entry which is preliminary data.</text>
</comment>
<dbReference type="Proteomes" id="UP000735302">
    <property type="component" value="Unassembled WGS sequence"/>
</dbReference>
<gene>
    <name evidence="1" type="ORF">PoB_002564800</name>
</gene>
<name>A0AAV3ZXK2_9GAST</name>
<sequence length="99" mass="10427">MSSRGLAASRIGWHKSGVGIAPSSGGEMAACRAARVIPLSGGAVSEMEAESLSYHPCARSSRASVVQWLVSPPRDLQGPFCSGFEYHHRCPGLTEDLKA</sequence>
<accession>A0AAV3ZXK2</accession>
<reference evidence="1 2" key="1">
    <citation type="journal article" date="2021" name="Elife">
        <title>Chloroplast acquisition without the gene transfer in kleptoplastic sea slugs, Plakobranchus ocellatus.</title>
        <authorList>
            <person name="Maeda T."/>
            <person name="Takahashi S."/>
            <person name="Yoshida T."/>
            <person name="Shimamura S."/>
            <person name="Takaki Y."/>
            <person name="Nagai Y."/>
            <person name="Toyoda A."/>
            <person name="Suzuki Y."/>
            <person name="Arimoto A."/>
            <person name="Ishii H."/>
            <person name="Satoh N."/>
            <person name="Nishiyama T."/>
            <person name="Hasebe M."/>
            <person name="Maruyama T."/>
            <person name="Minagawa J."/>
            <person name="Obokata J."/>
            <person name="Shigenobu S."/>
        </authorList>
    </citation>
    <scope>NUCLEOTIDE SEQUENCE [LARGE SCALE GENOMIC DNA]</scope>
</reference>
<organism evidence="1 2">
    <name type="scientific">Plakobranchus ocellatus</name>
    <dbReference type="NCBI Taxonomy" id="259542"/>
    <lineage>
        <taxon>Eukaryota</taxon>
        <taxon>Metazoa</taxon>
        <taxon>Spiralia</taxon>
        <taxon>Lophotrochozoa</taxon>
        <taxon>Mollusca</taxon>
        <taxon>Gastropoda</taxon>
        <taxon>Heterobranchia</taxon>
        <taxon>Euthyneura</taxon>
        <taxon>Panpulmonata</taxon>
        <taxon>Sacoglossa</taxon>
        <taxon>Placobranchoidea</taxon>
        <taxon>Plakobranchidae</taxon>
        <taxon>Plakobranchus</taxon>
    </lineage>
</organism>